<dbReference type="EMBL" id="JYDO01000006">
    <property type="protein sequence ID" value="KRZ79572.1"/>
    <property type="molecule type" value="Genomic_DNA"/>
</dbReference>
<proteinExistence type="predicted"/>
<organism evidence="1 2">
    <name type="scientific">Trichinella papuae</name>
    <dbReference type="NCBI Taxonomy" id="268474"/>
    <lineage>
        <taxon>Eukaryota</taxon>
        <taxon>Metazoa</taxon>
        <taxon>Ecdysozoa</taxon>
        <taxon>Nematoda</taxon>
        <taxon>Enoplea</taxon>
        <taxon>Dorylaimia</taxon>
        <taxon>Trichinellida</taxon>
        <taxon>Trichinellidae</taxon>
        <taxon>Trichinella</taxon>
    </lineage>
</organism>
<dbReference type="AlphaFoldDB" id="A0A0V1N6B9"/>
<comment type="caution">
    <text evidence="1">The sequence shown here is derived from an EMBL/GenBank/DDBJ whole genome shotgun (WGS) entry which is preliminary data.</text>
</comment>
<sequence>MRKINDDFHPGQLPFYLRTSGSGTTCTAYSEKSKTVYHQLEHLPQTVTSQSLSASRGFKSGLLPPLLLVHASRLKQRHQQFHRLDRNSKDFLSLQKMFNFIQKSELALHILKHLKL</sequence>
<accession>A0A0V1N6B9</accession>
<protein>
    <submittedName>
        <fullName evidence="1">Uncharacterized protein</fullName>
    </submittedName>
</protein>
<evidence type="ECO:0000313" key="2">
    <source>
        <dbReference type="Proteomes" id="UP000054843"/>
    </source>
</evidence>
<reference evidence="1 2" key="1">
    <citation type="submission" date="2015-01" db="EMBL/GenBank/DDBJ databases">
        <title>Evolution of Trichinella species and genotypes.</title>
        <authorList>
            <person name="Korhonen P.K."/>
            <person name="Edoardo P."/>
            <person name="Giuseppe L.R."/>
            <person name="Gasser R.B."/>
        </authorList>
    </citation>
    <scope>NUCLEOTIDE SEQUENCE [LARGE SCALE GENOMIC DNA]</scope>
    <source>
        <strain evidence="1">ISS1980</strain>
    </source>
</reference>
<dbReference type="Proteomes" id="UP000054843">
    <property type="component" value="Unassembled WGS sequence"/>
</dbReference>
<keyword evidence="2" id="KW-1185">Reference proteome</keyword>
<name>A0A0V1N6B9_9BILA</name>
<evidence type="ECO:0000313" key="1">
    <source>
        <dbReference type="EMBL" id="KRZ79572.1"/>
    </source>
</evidence>
<gene>
    <name evidence="1" type="ORF">T10_9372</name>
</gene>